<accession>A0A6C0F4D9</accession>
<evidence type="ECO:0000313" key="1">
    <source>
        <dbReference type="EMBL" id="QHT35503.1"/>
    </source>
</evidence>
<proteinExistence type="predicted"/>
<sequence>MATFSSLLAIRTQEYISSNDAEILNQAATRDKDLLERIINFRDNNMTEPEREEKSVDDILEEIKTDMMTRAFFRKTTTRQNIGEKTQIEWIQRTVPDIVKLPANVNGLYLSGGKMCTVLSKVARPEDATKTFDTHSAATNTYGVLKVTKQPGGAQDNQYADVKAFVRHMVAFLEANPTATEKFKFYLDGAYYTLSKRTELDSMVPTALKERIVITSCEAGAA</sequence>
<organism evidence="1">
    <name type="scientific">viral metagenome</name>
    <dbReference type="NCBI Taxonomy" id="1070528"/>
    <lineage>
        <taxon>unclassified sequences</taxon>
        <taxon>metagenomes</taxon>
        <taxon>organismal metagenomes</taxon>
    </lineage>
</organism>
<name>A0A6C0F4D9_9ZZZZ</name>
<dbReference type="EMBL" id="MN739022">
    <property type="protein sequence ID" value="QHT35503.1"/>
    <property type="molecule type" value="Genomic_DNA"/>
</dbReference>
<protein>
    <submittedName>
        <fullName evidence="1">Uncharacterized protein</fullName>
    </submittedName>
</protein>
<reference evidence="1" key="1">
    <citation type="journal article" date="2020" name="Nature">
        <title>Giant virus diversity and host interactions through global metagenomics.</title>
        <authorList>
            <person name="Schulz F."/>
            <person name="Roux S."/>
            <person name="Paez-Espino D."/>
            <person name="Jungbluth S."/>
            <person name="Walsh D.A."/>
            <person name="Denef V.J."/>
            <person name="McMahon K.D."/>
            <person name="Konstantinidis K.T."/>
            <person name="Eloe-Fadrosh E.A."/>
            <person name="Kyrpides N.C."/>
            <person name="Woyke T."/>
        </authorList>
    </citation>
    <scope>NUCLEOTIDE SEQUENCE</scope>
    <source>
        <strain evidence="1">GVMAG-M-3300009180-45</strain>
    </source>
</reference>
<dbReference type="AlphaFoldDB" id="A0A6C0F4D9"/>